<proteinExistence type="predicted"/>
<sequence length="228" mass="26639">MYTIVIPYHEEFYQYLQERRVIKKEQTFSFLHLNHFTDVTSSFISEHIVALEINKLINNDIISLGEVDNLRSCIDLDFLGETKYFISNSLMGIVEEQKQFSLNQFISFFLSDIQREIQALLYESLPYLSEKTNEIKLGEERADVLYMVVESNGSITIEKKDCTVISSYPYQEQEHSIAEALYINPALLIVYDASHLLKPELTRCLKNLLRKKVVFLGEEHPLRKNQET</sequence>
<gene>
    <name evidence="1" type="ORF">FDZ14_32055</name>
</gene>
<reference evidence="1 2" key="1">
    <citation type="submission" date="2019-10" db="EMBL/GenBank/DDBJ databases">
        <title>Complete genome sequences for adaption low water activity.</title>
        <authorList>
            <person name="Zhao L."/>
            <person name="Zhong J."/>
        </authorList>
    </citation>
    <scope>NUCLEOTIDE SEQUENCE [LARGE SCALE GENOMIC DNA]</scope>
    <source>
        <strain evidence="1 2">FDU301</strain>
        <plasmid evidence="2">pfdu301a</plasmid>
    </source>
</reference>
<protein>
    <submittedName>
        <fullName evidence="1">Uncharacterized protein</fullName>
    </submittedName>
</protein>
<keyword evidence="1" id="KW-0614">Plasmid</keyword>
<organism evidence="1 2">
    <name type="scientific">Priestia megaterium</name>
    <name type="common">Bacillus megaterium</name>
    <dbReference type="NCBI Taxonomy" id="1404"/>
    <lineage>
        <taxon>Bacteria</taxon>
        <taxon>Bacillati</taxon>
        <taxon>Bacillota</taxon>
        <taxon>Bacilli</taxon>
        <taxon>Bacillales</taxon>
        <taxon>Bacillaceae</taxon>
        <taxon>Priestia</taxon>
    </lineage>
</organism>
<dbReference type="AlphaFoldDB" id="A0A6M6E5A0"/>
<dbReference type="EMBL" id="CP045273">
    <property type="protein sequence ID" value="QJX80726.1"/>
    <property type="molecule type" value="Genomic_DNA"/>
</dbReference>
<name>A0A6M6E5A0_PRIMG</name>
<accession>A0A6M6E5A0</accession>
<evidence type="ECO:0000313" key="2">
    <source>
        <dbReference type="Proteomes" id="UP000501076"/>
    </source>
</evidence>
<evidence type="ECO:0000313" key="1">
    <source>
        <dbReference type="EMBL" id="QJX80726.1"/>
    </source>
</evidence>
<geneLocation type="plasmid" evidence="2">
    <name>pfdu301a</name>
</geneLocation>
<dbReference type="Proteomes" id="UP000501076">
    <property type="component" value="Plasmid pFDU301A"/>
</dbReference>
<dbReference type="RefSeq" id="WP_171778723.1">
    <property type="nucleotide sequence ID" value="NZ_CP045273.1"/>
</dbReference>